<keyword evidence="1" id="KW-0732">Signal</keyword>
<dbReference type="AlphaFoldDB" id="A0A919FBW1"/>
<evidence type="ECO:0000256" key="1">
    <source>
        <dbReference type="SAM" id="SignalP"/>
    </source>
</evidence>
<reference evidence="2" key="2">
    <citation type="submission" date="2020-09" db="EMBL/GenBank/DDBJ databases">
        <authorList>
            <person name="Sun Q."/>
            <person name="Ohkuma M."/>
        </authorList>
    </citation>
    <scope>NUCLEOTIDE SEQUENCE</scope>
    <source>
        <strain evidence="2">JCM 13306</strain>
    </source>
</reference>
<reference evidence="2" key="1">
    <citation type="journal article" date="2014" name="Int. J. Syst. Evol. Microbiol.">
        <title>Complete genome sequence of Corynebacterium casei LMG S-19264T (=DSM 44701T), isolated from a smear-ripened cheese.</title>
        <authorList>
            <consortium name="US DOE Joint Genome Institute (JGI-PGF)"/>
            <person name="Walter F."/>
            <person name="Albersmeier A."/>
            <person name="Kalinowski J."/>
            <person name="Ruckert C."/>
        </authorList>
    </citation>
    <scope>NUCLEOTIDE SEQUENCE</scope>
    <source>
        <strain evidence="2">JCM 13306</strain>
    </source>
</reference>
<comment type="caution">
    <text evidence="2">The sequence shown here is derived from an EMBL/GenBank/DDBJ whole genome shotgun (WGS) entry which is preliminary data.</text>
</comment>
<gene>
    <name evidence="2" type="ORF">GCM10009090_35030</name>
</gene>
<sequence length="223" mass="23346">MPPLFVLVLLPVVLLAWPVAAWAGASLDIDDAAITPEGRCQVESWLRRESAQRQAVAVPACTVAATEVSLGVLGRDPGTGGAGLSLGLKRVLRAFDGRGWDLAIAASASHEPEQGPGWVLALPASVALDPAQRTLVHLNLGWEAPGRARRAATAGIGLERVLDPRWTLLAELRGDDRGGAGGQLGLRRALGPNASLDLLAGRHRADGDGTRWLTLGLNVLLPQ</sequence>
<feature type="chain" id="PRO_5037528649" description="Transporter" evidence="1">
    <location>
        <begin position="24"/>
        <end position="223"/>
    </location>
</feature>
<keyword evidence="3" id="KW-1185">Reference proteome</keyword>
<accession>A0A919FBW1</accession>
<evidence type="ECO:0000313" key="3">
    <source>
        <dbReference type="Proteomes" id="UP000623958"/>
    </source>
</evidence>
<evidence type="ECO:0008006" key="4">
    <source>
        <dbReference type="Google" id="ProtNLM"/>
    </source>
</evidence>
<dbReference type="RefSeq" id="WP_434030003.1">
    <property type="nucleotide sequence ID" value="NZ_BNBA01000042.1"/>
</dbReference>
<dbReference type="Proteomes" id="UP000623958">
    <property type="component" value="Unassembled WGS sequence"/>
</dbReference>
<organism evidence="2 3">
    <name type="scientific">Xanthomonas boreopolis</name>
    <dbReference type="NCBI Taxonomy" id="86183"/>
    <lineage>
        <taxon>Bacteria</taxon>
        <taxon>Pseudomonadati</taxon>
        <taxon>Pseudomonadota</taxon>
        <taxon>Gammaproteobacteria</taxon>
        <taxon>Lysobacterales</taxon>
        <taxon>Lysobacteraceae</taxon>
        <taxon>Xanthomonas</taxon>
    </lineage>
</organism>
<evidence type="ECO:0000313" key="2">
    <source>
        <dbReference type="EMBL" id="GHH60093.1"/>
    </source>
</evidence>
<name>A0A919FBW1_9XANT</name>
<proteinExistence type="predicted"/>
<dbReference type="EMBL" id="BNBA01000042">
    <property type="protein sequence ID" value="GHH60093.1"/>
    <property type="molecule type" value="Genomic_DNA"/>
</dbReference>
<feature type="signal peptide" evidence="1">
    <location>
        <begin position="1"/>
        <end position="23"/>
    </location>
</feature>
<protein>
    <recommendedName>
        <fullName evidence="4">Transporter</fullName>
    </recommendedName>
</protein>